<dbReference type="AlphaFoldDB" id="A0AAE1VX33"/>
<dbReference type="CDD" id="cd01837">
    <property type="entry name" value="SGNH_plant_lipase_like"/>
    <property type="match status" value="1"/>
</dbReference>
<dbReference type="EMBL" id="JACGWL010000583">
    <property type="protein sequence ID" value="KAK4383288.1"/>
    <property type="molecule type" value="Genomic_DNA"/>
</dbReference>
<evidence type="ECO:0000256" key="3">
    <source>
        <dbReference type="ARBA" id="ARBA00022801"/>
    </source>
</evidence>
<evidence type="ECO:0000256" key="2">
    <source>
        <dbReference type="ARBA" id="ARBA00022729"/>
    </source>
</evidence>
<dbReference type="PANTHER" id="PTHR22835">
    <property type="entry name" value="ZINC FINGER FYVE DOMAIN CONTAINING PROTEIN"/>
    <property type="match status" value="1"/>
</dbReference>
<keyword evidence="7" id="KW-1185">Reference proteome</keyword>
<evidence type="ECO:0000256" key="4">
    <source>
        <dbReference type="ARBA" id="ARBA00023180"/>
    </source>
</evidence>
<feature type="signal peptide" evidence="5">
    <location>
        <begin position="1"/>
        <end position="22"/>
    </location>
</feature>
<evidence type="ECO:0000256" key="1">
    <source>
        <dbReference type="ARBA" id="ARBA00008668"/>
    </source>
</evidence>
<dbReference type="Proteomes" id="UP001289374">
    <property type="component" value="Unassembled WGS sequence"/>
</dbReference>
<evidence type="ECO:0000313" key="6">
    <source>
        <dbReference type="EMBL" id="KAK4383288.1"/>
    </source>
</evidence>
<evidence type="ECO:0000256" key="5">
    <source>
        <dbReference type="SAM" id="SignalP"/>
    </source>
</evidence>
<reference evidence="6" key="2">
    <citation type="journal article" date="2024" name="Plant">
        <title>Genomic evolution and insights into agronomic trait innovations of Sesamum species.</title>
        <authorList>
            <person name="Miao H."/>
            <person name="Wang L."/>
            <person name="Qu L."/>
            <person name="Liu H."/>
            <person name="Sun Y."/>
            <person name="Le M."/>
            <person name="Wang Q."/>
            <person name="Wei S."/>
            <person name="Zheng Y."/>
            <person name="Lin W."/>
            <person name="Duan Y."/>
            <person name="Cao H."/>
            <person name="Xiong S."/>
            <person name="Wang X."/>
            <person name="Wei L."/>
            <person name="Li C."/>
            <person name="Ma Q."/>
            <person name="Ju M."/>
            <person name="Zhao R."/>
            <person name="Li G."/>
            <person name="Mu C."/>
            <person name="Tian Q."/>
            <person name="Mei H."/>
            <person name="Zhang T."/>
            <person name="Gao T."/>
            <person name="Zhang H."/>
        </authorList>
    </citation>
    <scope>NUCLEOTIDE SEQUENCE</scope>
    <source>
        <strain evidence="6">K16</strain>
    </source>
</reference>
<keyword evidence="4" id="KW-0325">Glycoprotein</keyword>
<dbReference type="InterPro" id="IPR001087">
    <property type="entry name" value="GDSL"/>
</dbReference>
<dbReference type="InterPro" id="IPR036514">
    <property type="entry name" value="SGNH_hydro_sf"/>
</dbReference>
<dbReference type="Pfam" id="PF00657">
    <property type="entry name" value="Lipase_GDSL"/>
    <property type="match status" value="1"/>
</dbReference>
<proteinExistence type="inferred from homology"/>
<dbReference type="Gene3D" id="3.40.50.1110">
    <property type="entry name" value="SGNH hydrolase"/>
    <property type="match status" value="1"/>
</dbReference>
<sequence>MAVVYAITILILVAASSKSASGCFDSIISFGDSLADTGNLLLLSPSSNPPPSGCPPYGQTFFHRPTGRFSDGRLIIDFIAESLGLPFVEPYFAGKPAAEKGGRFSKGVNFAVAGATALGNGFLNKRGIHNRFTNVSLETQLHWFKQFVATIPDVRNYLKSSLVLMGEIGGNDYNYAIMQRRTGEGVPSLILTVVNNIGFTIEELIKLGATTILVPGDLPLGCLPIYLKMFKSYSTDKDYDPKTGCLKWLNKLSRFHNKLLQKELGRLRELHPHITIIYANYYNAAMHFYLSPHQFGFTKGSVLRACYERGSPSNFNTSKPCGISPEVCCDNLSSFASWDGIHYREAACKWIAQGLLQGPYTNPRISTICPLFPWGVDGYYEY</sequence>
<dbReference type="SUPFAM" id="SSF52266">
    <property type="entry name" value="SGNH hydrolase"/>
    <property type="match status" value="1"/>
</dbReference>
<gene>
    <name evidence="6" type="ORF">Sango_2790700</name>
</gene>
<evidence type="ECO:0000313" key="7">
    <source>
        <dbReference type="Proteomes" id="UP001289374"/>
    </source>
</evidence>
<dbReference type="GO" id="GO:0016788">
    <property type="term" value="F:hydrolase activity, acting on ester bonds"/>
    <property type="evidence" value="ECO:0007669"/>
    <property type="project" value="InterPro"/>
</dbReference>
<dbReference type="PANTHER" id="PTHR22835:SF683">
    <property type="entry name" value="OS05G0506800 PROTEIN"/>
    <property type="match status" value="1"/>
</dbReference>
<dbReference type="InterPro" id="IPR035669">
    <property type="entry name" value="SGNH_plant_lipase-like"/>
</dbReference>
<keyword evidence="2 5" id="KW-0732">Signal</keyword>
<accession>A0AAE1VX33</accession>
<keyword evidence="3" id="KW-0378">Hydrolase</keyword>
<reference evidence="6" key="1">
    <citation type="submission" date="2020-06" db="EMBL/GenBank/DDBJ databases">
        <authorList>
            <person name="Li T."/>
            <person name="Hu X."/>
            <person name="Zhang T."/>
            <person name="Song X."/>
            <person name="Zhang H."/>
            <person name="Dai N."/>
            <person name="Sheng W."/>
            <person name="Hou X."/>
            <person name="Wei L."/>
        </authorList>
    </citation>
    <scope>NUCLEOTIDE SEQUENCE</scope>
    <source>
        <strain evidence="6">K16</strain>
        <tissue evidence="6">Leaf</tissue>
    </source>
</reference>
<name>A0AAE1VX33_9LAMI</name>
<organism evidence="6 7">
    <name type="scientific">Sesamum angolense</name>
    <dbReference type="NCBI Taxonomy" id="2727404"/>
    <lineage>
        <taxon>Eukaryota</taxon>
        <taxon>Viridiplantae</taxon>
        <taxon>Streptophyta</taxon>
        <taxon>Embryophyta</taxon>
        <taxon>Tracheophyta</taxon>
        <taxon>Spermatophyta</taxon>
        <taxon>Magnoliopsida</taxon>
        <taxon>eudicotyledons</taxon>
        <taxon>Gunneridae</taxon>
        <taxon>Pentapetalae</taxon>
        <taxon>asterids</taxon>
        <taxon>lamiids</taxon>
        <taxon>Lamiales</taxon>
        <taxon>Pedaliaceae</taxon>
        <taxon>Sesamum</taxon>
    </lineage>
</organism>
<comment type="caution">
    <text evidence="6">The sequence shown here is derived from an EMBL/GenBank/DDBJ whole genome shotgun (WGS) entry which is preliminary data.</text>
</comment>
<comment type="similarity">
    <text evidence="1">Belongs to the 'GDSL' lipolytic enzyme family.</text>
</comment>
<protein>
    <submittedName>
        <fullName evidence="6">GDSL esterase/lipase</fullName>
    </submittedName>
</protein>
<feature type="chain" id="PRO_5042206524" evidence="5">
    <location>
        <begin position="23"/>
        <end position="382"/>
    </location>
</feature>